<evidence type="ECO:0000256" key="7">
    <source>
        <dbReference type="ARBA" id="ARBA00022777"/>
    </source>
</evidence>
<evidence type="ECO:0000256" key="3">
    <source>
        <dbReference type="ARBA" id="ARBA00012438"/>
    </source>
</evidence>
<dbReference type="InterPro" id="IPR050351">
    <property type="entry name" value="BphY/WalK/GraS-like"/>
</dbReference>
<dbReference type="PROSITE" id="PS50109">
    <property type="entry name" value="HIS_KIN"/>
    <property type="match status" value="1"/>
</dbReference>
<keyword evidence="10 11" id="KW-0472">Membrane</keyword>
<feature type="transmembrane region" description="Helical" evidence="11">
    <location>
        <begin position="12"/>
        <end position="34"/>
    </location>
</feature>
<dbReference type="SUPFAM" id="SSF55874">
    <property type="entry name" value="ATPase domain of HSP90 chaperone/DNA topoisomerase II/histidine kinase"/>
    <property type="match status" value="1"/>
</dbReference>
<dbReference type="SMART" id="SM00387">
    <property type="entry name" value="HATPase_c"/>
    <property type="match status" value="1"/>
</dbReference>
<evidence type="ECO:0000256" key="11">
    <source>
        <dbReference type="SAM" id="Phobius"/>
    </source>
</evidence>
<evidence type="ECO:0000256" key="8">
    <source>
        <dbReference type="ARBA" id="ARBA00022989"/>
    </source>
</evidence>
<dbReference type="GO" id="GO:0016036">
    <property type="term" value="P:cellular response to phosphate starvation"/>
    <property type="evidence" value="ECO:0007669"/>
    <property type="project" value="TreeGrafter"/>
</dbReference>
<evidence type="ECO:0000256" key="4">
    <source>
        <dbReference type="ARBA" id="ARBA00022475"/>
    </source>
</evidence>
<dbReference type="KEGG" id="blau:DQQ01_04375"/>
<evidence type="ECO:0000256" key="10">
    <source>
        <dbReference type="ARBA" id="ARBA00023136"/>
    </source>
</evidence>
<dbReference type="GO" id="GO:0000155">
    <property type="term" value="F:phosphorelay sensor kinase activity"/>
    <property type="evidence" value="ECO:0007669"/>
    <property type="project" value="InterPro"/>
</dbReference>
<evidence type="ECO:0000256" key="1">
    <source>
        <dbReference type="ARBA" id="ARBA00000085"/>
    </source>
</evidence>
<keyword evidence="9" id="KW-0902">Two-component regulatory system</keyword>
<name>A0A2Z4U8Y4_9FIRM</name>
<accession>A0A2Z4U8Y4</accession>
<dbReference type="SUPFAM" id="SSF47384">
    <property type="entry name" value="Homodimeric domain of signal transducing histidine kinase"/>
    <property type="match status" value="1"/>
</dbReference>
<evidence type="ECO:0000256" key="2">
    <source>
        <dbReference type="ARBA" id="ARBA00004651"/>
    </source>
</evidence>
<dbReference type="GO" id="GO:0005886">
    <property type="term" value="C:plasma membrane"/>
    <property type="evidence" value="ECO:0007669"/>
    <property type="project" value="UniProtKB-SubCell"/>
</dbReference>
<evidence type="ECO:0000256" key="9">
    <source>
        <dbReference type="ARBA" id="ARBA00023012"/>
    </source>
</evidence>
<comment type="catalytic activity">
    <reaction evidence="1">
        <text>ATP + protein L-histidine = ADP + protein N-phospho-L-histidine.</text>
        <dbReference type="EC" id="2.7.13.3"/>
    </reaction>
</comment>
<keyword evidence="6 11" id="KW-0812">Transmembrane</keyword>
<evidence type="ECO:0000313" key="14">
    <source>
        <dbReference type="Proteomes" id="UP000250003"/>
    </source>
</evidence>
<evidence type="ECO:0000313" key="13">
    <source>
        <dbReference type="EMBL" id="AWY97507.1"/>
    </source>
</evidence>
<keyword evidence="8 11" id="KW-1133">Transmembrane helix</keyword>
<dbReference type="PANTHER" id="PTHR45453:SF2">
    <property type="entry name" value="HISTIDINE KINASE"/>
    <property type="match status" value="1"/>
</dbReference>
<dbReference type="Proteomes" id="UP000250003">
    <property type="component" value="Chromosome"/>
</dbReference>
<feature type="transmembrane region" description="Helical" evidence="11">
    <location>
        <begin position="40"/>
        <end position="55"/>
    </location>
</feature>
<dbReference type="InterPro" id="IPR003594">
    <property type="entry name" value="HATPase_dom"/>
</dbReference>
<dbReference type="AlphaFoldDB" id="A0A2Z4U8Y4"/>
<dbReference type="InterPro" id="IPR036890">
    <property type="entry name" value="HATPase_C_sf"/>
</dbReference>
<protein>
    <recommendedName>
        <fullName evidence="3">histidine kinase</fullName>
        <ecNumber evidence="3">2.7.13.3</ecNumber>
    </recommendedName>
</protein>
<dbReference type="PANTHER" id="PTHR45453">
    <property type="entry name" value="PHOSPHATE REGULON SENSOR PROTEIN PHOR"/>
    <property type="match status" value="1"/>
</dbReference>
<evidence type="ECO:0000259" key="12">
    <source>
        <dbReference type="PROSITE" id="PS50109"/>
    </source>
</evidence>
<dbReference type="Pfam" id="PF02518">
    <property type="entry name" value="HATPase_c"/>
    <property type="match status" value="1"/>
</dbReference>
<sequence>MKRYLKQRRGSFLILGGLWGFVNVYLVFLCIPALLGADILYLNTLIFFFSFFWLLRDFHVWKQREEYFRNPGEFSEEEEEKILGEGLYTYVCQQQQEKEQEVQEYTRRLEELSDYVSRWSHEAKLPLASLRLMNERNTDTALRKEMQSCIMRLERLLHTVLTGSKLQQPRHDVRMEKFGLQDAVKEAVKNQSYFLIEYQFELELDLQGISVYSDRRWLVYLLDQLLANAVKYRKEKPCLSFHAVKEGREVRLMVEDNGMGISPEDLPYIFEKGYVGKTLRKGDYHSTGMGLAFAKQIAELLCISLEVSSVEGEKTCFFLRFQDNADHLLLP</sequence>
<dbReference type="EMBL" id="CP030280">
    <property type="protein sequence ID" value="AWY97507.1"/>
    <property type="molecule type" value="Genomic_DNA"/>
</dbReference>
<dbReference type="OrthoDB" id="9780487at2"/>
<proteinExistence type="predicted"/>
<organism evidence="13 14">
    <name type="scientific">Blautia argi</name>
    <dbReference type="NCBI Taxonomy" id="1912897"/>
    <lineage>
        <taxon>Bacteria</taxon>
        <taxon>Bacillati</taxon>
        <taxon>Bacillota</taxon>
        <taxon>Clostridia</taxon>
        <taxon>Lachnospirales</taxon>
        <taxon>Lachnospiraceae</taxon>
        <taxon>Blautia</taxon>
    </lineage>
</organism>
<keyword evidence="5" id="KW-0808">Transferase</keyword>
<reference evidence="14" key="1">
    <citation type="submission" date="2018-06" db="EMBL/GenBank/DDBJ databases">
        <title>Description of Blautia argi sp. nov., a new anaerobic isolated from dog feces.</title>
        <authorList>
            <person name="Chang Y.-H."/>
            <person name="Paek J."/>
            <person name="Shin Y."/>
        </authorList>
    </citation>
    <scope>NUCLEOTIDE SEQUENCE [LARGE SCALE GENOMIC DNA]</scope>
    <source>
        <strain evidence="14">KCTC 15426</strain>
    </source>
</reference>
<gene>
    <name evidence="13" type="ORF">DQQ01_04375</name>
</gene>
<keyword evidence="4" id="KW-1003">Cell membrane</keyword>
<dbReference type="InterPro" id="IPR005467">
    <property type="entry name" value="His_kinase_dom"/>
</dbReference>
<keyword evidence="14" id="KW-1185">Reference proteome</keyword>
<dbReference type="RefSeq" id="WP_111918709.1">
    <property type="nucleotide sequence ID" value="NZ_CP030280.1"/>
</dbReference>
<feature type="domain" description="Histidine kinase" evidence="12">
    <location>
        <begin position="118"/>
        <end position="325"/>
    </location>
</feature>
<dbReference type="EC" id="2.7.13.3" evidence="3"/>
<dbReference type="Gene3D" id="3.30.565.10">
    <property type="entry name" value="Histidine kinase-like ATPase, C-terminal domain"/>
    <property type="match status" value="1"/>
</dbReference>
<dbReference type="InterPro" id="IPR036097">
    <property type="entry name" value="HisK_dim/P_sf"/>
</dbReference>
<keyword evidence="7 13" id="KW-0418">Kinase</keyword>
<dbReference type="GO" id="GO:0004721">
    <property type="term" value="F:phosphoprotein phosphatase activity"/>
    <property type="evidence" value="ECO:0007669"/>
    <property type="project" value="TreeGrafter"/>
</dbReference>
<comment type="subcellular location">
    <subcellularLocation>
        <location evidence="2">Cell membrane</location>
        <topology evidence="2">Multi-pass membrane protein</topology>
    </subcellularLocation>
</comment>
<evidence type="ECO:0000256" key="6">
    <source>
        <dbReference type="ARBA" id="ARBA00022692"/>
    </source>
</evidence>
<evidence type="ECO:0000256" key="5">
    <source>
        <dbReference type="ARBA" id="ARBA00022679"/>
    </source>
</evidence>